<dbReference type="Pfam" id="PF00175">
    <property type="entry name" value="NAD_binding_1"/>
    <property type="match status" value="1"/>
</dbReference>
<dbReference type="EnsemblMetazoa" id="AALB016165-RA">
    <property type="protein sequence ID" value="AALB016165-PA"/>
    <property type="gene ID" value="AALB016165"/>
</dbReference>
<evidence type="ECO:0000313" key="9">
    <source>
        <dbReference type="Proteomes" id="UP000069272"/>
    </source>
</evidence>
<evidence type="ECO:0000256" key="2">
    <source>
        <dbReference type="ARBA" id="ARBA00006105"/>
    </source>
</evidence>
<evidence type="ECO:0000313" key="8">
    <source>
        <dbReference type="EnsemblMetazoa" id="AALB016165-PA"/>
    </source>
</evidence>
<dbReference type="InterPro" id="IPR017938">
    <property type="entry name" value="Riboflavin_synthase-like_b-brl"/>
</dbReference>
<feature type="binding site" evidence="6">
    <location>
        <position position="161"/>
    </location>
    <ligand>
        <name>FAD</name>
        <dbReference type="ChEBI" id="CHEBI:57692"/>
    </ligand>
</feature>
<feature type="binding site" evidence="6">
    <location>
        <position position="135"/>
    </location>
    <ligand>
        <name>FAD</name>
        <dbReference type="ChEBI" id="CHEBI:57692"/>
    </ligand>
</feature>
<dbReference type="GO" id="GO:0016491">
    <property type="term" value="F:oxidoreductase activity"/>
    <property type="evidence" value="ECO:0007669"/>
    <property type="project" value="UniProtKB-KW"/>
</dbReference>
<evidence type="ECO:0000259" key="7">
    <source>
        <dbReference type="PROSITE" id="PS51384"/>
    </source>
</evidence>
<dbReference type="Gene3D" id="2.40.30.10">
    <property type="entry name" value="Translation factors"/>
    <property type="match status" value="1"/>
</dbReference>
<dbReference type="Gene3D" id="3.40.50.80">
    <property type="entry name" value="Nucleotide-binding domain of ferredoxin-NADP reductase (FNR) module"/>
    <property type="match status" value="1"/>
</dbReference>
<dbReference type="CDD" id="cd06183">
    <property type="entry name" value="cyt_b5_reduct_like"/>
    <property type="match status" value="1"/>
</dbReference>
<feature type="binding site" evidence="6">
    <location>
        <position position="137"/>
    </location>
    <ligand>
        <name>FAD</name>
        <dbReference type="ChEBI" id="CHEBI:57692"/>
    </ligand>
</feature>
<dbReference type="InterPro" id="IPR017927">
    <property type="entry name" value="FAD-bd_FR_type"/>
</dbReference>
<dbReference type="PRINTS" id="PR00406">
    <property type="entry name" value="CYTB5RDTASE"/>
</dbReference>
<dbReference type="AlphaFoldDB" id="A0A8W7K7C5"/>
<name>A0A8W7K7C5_ANOAL</name>
<dbReference type="PANTHER" id="PTHR19370">
    <property type="entry name" value="NADH-CYTOCHROME B5 REDUCTASE"/>
    <property type="match status" value="1"/>
</dbReference>
<evidence type="ECO:0000256" key="5">
    <source>
        <dbReference type="ARBA" id="ARBA00023002"/>
    </source>
</evidence>
<dbReference type="Proteomes" id="UP000069272">
    <property type="component" value="Chromosome 2R"/>
</dbReference>
<dbReference type="OrthoDB" id="432685at2759"/>
<dbReference type="SUPFAM" id="SSF63380">
    <property type="entry name" value="Riboflavin synthase domain-like"/>
    <property type="match status" value="1"/>
</dbReference>
<feature type="binding site" evidence="6">
    <location>
        <position position="154"/>
    </location>
    <ligand>
        <name>FAD</name>
        <dbReference type="ChEBI" id="CHEBI:57692"/>
    </ligand>
</feature>
<dbReference type="SUPFAM" id="SSF52343">
    <property type="entry name" value="Ferredoxin reductase-like, C-terminal NADP-linked domain"/>
    <property type="match status" value="1"/>
</dbReference>
<dbReference type="RefSeq" id="XP_035781916.1">
    <property type="nucleotide sequence ID" value="XM_035926023.1"/>
</dbReference>
<sequence>MGSEEEQTPAECCGSGCTNCVLDLKPDHHHAPVGTSNVLNRTYQRFICCSIAQETEQVFRFRFQLQQERAPGQALYIPPGCHLLLRALRQRSEELADEKLKSWRESYPASCHTRSLPTTRTKKYDTKEDDLYLSRPYTPVAHRREDCSFEVLIKMEPDGAMTDYLLSLGVGSVTEWKGVYGEFAWERNRCRNLVAFTQGVGLAPIYTTFRAILDDEEDETRLTLVACFRDLQNVLFREQLREMAGYWNFRYSIYLSRSDAGSTFRSDTIKYKEPIYEQRLEGKDVERLLSGLPSRASDSLLVLLCGAEPFTRFLTECLETLGIENCFTFYTVTSLDHVPLSLPR</sequence>
<comment type="similarity">
    <text evidence="2">Belongs to the flavoprotein pyridine nucleotide cytochrome reductase family.</text>
</comment>
<dbReference type="PROSITE" id="PS51384">
    <property type="entry name" value="FAD_FR"/>
    <property type="match status" value="1"/>
</dbReference>
<organism evidence="8 9">
    <name type="scientific">Anopheles albimanus</name>
    <name type="common">New world malaria mosquito</name>
    <dbReference type="NCBI Taxonomy" id="7167"/>
    <lineage>
        <taxon>Eukaryota</taxon>
        <taxon>Metazoa</taxon>
        <taxon>Ecdysozoa</taxon>
        <taxon>Arthropoda</taxon>
        <taxon>Hexapoda</taxon>
        <taxon>Insecta</taxon>
        <taxon>Pterygota</taxon>
        <taxon>Neoptera</taxon>
        <taxon>Endopterygota</taxon>
        <taxon>Diptera</taxon>
        <taxon>Nematocera</taxon>
        <taxon>Culicoidea</taxon>
        <taxon>Culicidae</taxon>
        <taxon>Anophelinae</taxon>
        <taxon>Anopheles</taxon>
    </lineage>
</organism>
<feature type="binding site" evidence="6">
    <location>
        <position position="136"/>
    </location>
    <ligand>
        <name>FAD</name>
        <dbReference type="ChEBI" id="CHEBI:57692"/>
    </ligand>
</feature>
<keyword evidence="9" id="KW-1185">Reference proteome</keyword>
<reference evidence="8" key="2">
    <citation type="submission" date="2022-08" db="UniProtKB">
        <authorList>
            <consortium name="EnsemblMetazoa"/>
        </authorList>
    </citation>
    <scope>IDENTIFICATION</scope>
    <source>
        <strain evidence="8">STECLA/ALBI9_A</strain>
    </source>
</reference>
<dbReference type="Pfam" id="PF00970">
    <property type="entry name" value="FAD_binding_6"/>
    <property type="match status" value="1"/>
</dbReference>
<dbReference type="InterPro" id="IPR001433">
    <property type="entry name" value="OxRdtase_FAD/NAD-bd"/>
</dbReference>
<proteinExistence type="inferred from homology"/>
<evidence type="ECO:0000256" key="1">
    <source>
        <dbReference type="ARBA" id="ARBA00001974"/>
    </source>
</evidence>
<dbReference type="PANTHER" id="PTHR19370:SF184">
    <property type="entry name" value="NADH-CYTOCHROME B5 REDUCTASE-LIKE"/>
    <property type="match status" value="1"/>
</dbReference>
<dbReference type="KEGG" id="aali:118461104"/>
<evidence type="ECO:0000256" key="6">
    <source>
        <dbReference type="PIRSR" id="PIRSR601834-1"/>
    </source>
</evidence>
<comment type="cofactor">
    <cofactor evidence="1 6">
        <name>FAD</name>
        <dbReference type="ChEBI" id="CHEBI:57692"/>
    </cofactor>
</comment>
<keyword evidence="5" id="KW-0560">Oxidoreductase</keyword>
<feature type="binding site" evidence="6">
    <location>
        <position position="152"/>
    </location>
    <ligand>
        <name>FAD</name>
        <dbReference type="ChEBI" id="CHEBI:57692"/>
    </ligand>
</feature>
<accession>A0A8W7K7C5</accession>
<keyword evidence="3 6" id="KW-0285">Flavoprotein</keyword>
<keyword evidence="4 6" id="KW-0274">FAD</keyword>
<dbReference type="InterPro" id="IPR039261">
    <property type="entry name" value="FNR_nucleotide-bd"/>
</dbReference>
<protein>
    <recommendedName>
        <fullName evidence="7">FAD-binding FR-type domain-containing protein</fullName>
    </recommendedName>
</protein>
<reference evidence="8 9" key="1">
    <citation type="journal article" date="2017" name="G3 (Bethesda)">
        <title>The Physical Genome Mapping of Anopheles albimanus Corrected Scaffold Misassemblies and Identified Interarm Rearrangements in Genus Anopheles.</title>
        <authorList>
            <person name="Artemov G.N."/>
            <person name="Peery A.N."/>
            <person name="Jiang X."/>
            <person name="Tu Z."/>
            <person name="Stegniy V.N."/>
            <person name="Sharakhova M.V."/>
            <person name="Sharakhov I.V."/>
        </authorList>
    </citation>
    <scope>NUCLEOTIDE SEQUENCE [LARGE SCALE GENOMIC DNA]</scope>
    <source>
        <strain evidence="8 9">ALBI9_A</strain>
    </source>
</reference>
<evidence type="ECO:0000256" key="4">
    <source>
        <dbReference type="ARBA" id="ARBA00022827"/>
    </source>
</evidence>
<dbReference type="InterPro" id="IPR008333">
    <property type="entry name" value="Cbr1-like_FAD-bd_dom"/>
</dbReference>
<dbReference type="InterPro" id="IPR001834">
    <property type="entry name" value="CBR-like"/>
</dbReference>
<feature type="domain" description="FAD-binding FR-type" evidence="7">
    <location>
        <begin position="41"/>
        <end position="186"/>
    </location>
</feature>
<evidence type="ECO:0000256" key="3">
    <source>
        <dbReference type="ARBA" id="ARBA00022630"/>
    </source>
</evidence>
<dbReference type="GeneID" id="118461104"/>